<dbReference type="EMBL" id="QEWP01000012">
    <property type="protein sequence ID" value="PWD98648.1"/>
    <property type="molecule type" value="Genomic_DNA"/>
</dbReference>
<dbReference type="AlphaFoldDB" id="A0A2U2B6E4"/>
<reference evidence="3 4" key="1">
    <citation type="submission" date="2018-05" db="EMBL/GenBank/DDBJ databases">
        <title>Marinilabilia rubrum sp. nov., isolated from saltern sediment.</title>
        <authorList>
            <person name="Zhang R."/>
        </authorList>
    </citation>
    <scope>NUCLEOTIDE SEQUENCE [LARGE SCALE GENOMIC DNA]</scope>
    <source>
        <strain evidence="3 4">WTE16</strain>
    </source>
</reference>
<evidence type="ECO:0000313" key="3">
    <source>
        <dbReference type="EMBL" id="PWD98648.1"/>
    </source>
</evidence>
<organism evidence="3 4">
    <name type="scientific">Marinilabilia rubra</name>
    <dbReference type="NCBI Taxonomy" id="2162893"/>
    <lineage>
        <taxon>Bacteria</taxon>
        <taxon>Pseudomonadati</taxon>
        <taxon>Bacteroidota</taxon>
        <taxon>Bacteroidia</taxon>
        <taxon>Marinilabiliales</taxon>
        <taxon>Marinilabiliaceae</taxon>
        <taxon>Marinilabilia</taxon>
    </lineage>
</organism>
<keyword evidence="4" id="KW-1185">Reference proteome</keyword>
<feature type="region of interest" description="Disordered" evidence="1">
    <location>
        <begin position="19"/>
        <end position="68"/>
    </location>
</feature>
<sequence>MRRTLFYLIAGMVILSSCNSAGKPDQNKTGNIESEVAETSEPKQPAMQAYAAEKPETSSSNQASESQEPFDYLEKTEVDDGILLKYNPSSTEVFNTKVTELPQSDPFYPQEEGPGMGNVKLVKTRIKPGGSYYYVMFSWGPSADPSFMFYEEGNTDKVAFYLSGKRLFIPGNGNVYVDGHTNNMFDTRRKLKLVNGSLNEIKQPFYYVGLKSKTLKPAKLYQSEKINKVIASLPEDYSVEVLINKPETDLYLVKTDFGMTGWLKLGENAFYGNEIIEGLYYAGD</sequence>
<evidence type="ECO:0000313" key="4">
    <source>
        <dbReference type="Proteomes" id="UP000244956"/>
    </source>
</evidence>
<dbReference type="Proteomes" id="UP000244956">
    <property type="component" value="Unassembled WGS sequence"/>
</dbReference>
<dbReference type="OrthoDB" id="1115033at2"/>
<accession>A0A2U2B6E4</accession>
<name>A0A2U2B6E4_9BACT</name>
<dbReference type="PROSITE" id="PS51257">
    <property type="entry name" value="PROKAR_LIPOPROTEIN"/>
    <property type="match status" value="1"/>
</dbReference>
<gene>
    <name evidence="3" type="ORF">DDZ16_14400</name>
</gene>
<proteinExistence type="predicted"/>
<feature type="compositionally biased region" description="Polar residues" evidence="1">
    <location>
        <begin position="57"/>
        <end position="67"/>
    </location>
</feature>
<evidence type="ECO:0008006" key="5">
    <source>
        <dbReference type="Google" id="ProtNLM"/>
    </source>
</evidence>
<keyword evidence="2" id="KW-0732">Signal</keyword>
<evidence type="ECO:0000256" key="2">
    <source>
        <dbReference type="SAM" id="SignalP"/>
    </source>
</evidence>
<comment type="caution">
    <text evidence="3">The sequence shown here is derived from an EMBL/GenBank/DDBJ whole genome shotgun (WGS) entry which is preliminary data.</text>
</comment>
<feature type="signal peptide" evidence="2">
    <location>
        <begin position="1"/>
        <end position="22"/>
    </location>
</feature>
<evidence type="ECO:0000256" key="1">
    <source>
        <dbReference type="SAM" id="MobiDB-lite"/>
    </source>
</evidence>
<protein>
    <recommendedName>
        <fullName evidence="5">SH3 domain-containing protein</fullName>
    </recommendedName>
</protein>
<dbReference type="RefSeq" id="WP_109265182.1">
    <property type="nucleotide sequence ID" value="NZ_QEWP01000012.1"/>
</dbReference>
<feature type="chain" id="PRO_5015440309" description="SH3 domain-containing protein" evidence="2">
    <location>
        <begin position="23"/>
        <end position="284"/>
    </location>
</feature>